<dbReference type="GO" id="GO:0001222">
    <property type="term" value="F:transcription corepressor binding"/>
    <property type="evidence" value="ECO:0007669"/>
    <property type="project" value="UniProtKB-ARBA"/>
</dbReference>
<proteinExistence type="inferred from homology"/>
<reference evidence="16" key="1">
    <citation type="journal article" date="2024" name="Gigascience">
        <title>Chromosome-level genome of the poultry shaft louse Menopon gallinae provides insight into the host-switching and adaptive evolution of parasitic lice.</title>
        <authorList>
            <person name="Xu Y."/>
            <person name="Ma L."/>
            <person name="Liu S."/>
            <person name="Liang Y."/>
            <person name="Liu Q."/>
            <person name="He Z."/>
            <person name="Tian L."/>
            <person name="Duan Y."/>
            <person name="Cai W."/>
            <person name="Li H."/>
            <person name="Song F."/>
        </authorList>
    </citation>
    <scope>NUCLEOTIDE SEQUENCE</scope>
    <source>
        <strain evidence="16">Cailab_2023a</strain>
    </source>
</reference>
<evidence type="ECO:0000259" key="15">
    <source>
        <dbReference type="PROSITE" id="PS50118"/>
    </source>
</evidence>
<evidence type="ECO:0000256" key="13">
    <source>
        <dbReference type="PROSITE-ProRule" id="PRU00267"/>
    </source>
</evidence>
<keyword evidence="8" id="KW-0804">Transcription</keyword>
<dbReference type="GO" id="GO:0007476">
    <property type="term" value="P:imaginal disc-derived wing morphogenesis"/>
    <property type="evidence" value="ECO:0007669"/>
    <property type="project" value="UniProtKB-ARBA"/>
</dbReference>
<dbReference type="GO" id="GO:1990907">
    <property type="term" value="C:beta-catenin-TCF complex"/>
    <property type="evidence" value="ECO:0007669"/>
    <property type="project" value="TreeGrafter"/>
</dbReference>
<feature type="domain" description="HMG box" evidence="15">
    <location>
        <begin position="323"/>
        <end position="391"/>
    </location>
</feature>
<feature type="compositionally biased region" description="Low complexity" evidence="14">
    <location>
        <begin position="480"/>
        <end position="510"/>
    </location>
</feature>
<dbReference type="Pfam" id="PF00505">
    <property type="entry name" value="HMG_box"/>
    <property type="match status" value="1"/>
</dbReference>
<evidence type="ECO:0000256" key="7">
    <source>
        <dbReference type="ARBA" id="ARBA00023159"/>
    </source>
</evidence>
<keyword evidence="3" id="KW-0879">Wnt signaling pathway</keyword>
<organism evidence="16">
    <name type="scientific">Menopon gallinae</name>
    <name type="common">poultry shaft louse</name>
    <dbReference type="NCBI Taxonomy" id="328185"/>
    <lineage>
        <taxon>Eukaryota</taxon>
        <taxon>Metazoa</taxon>
        <taxon>Ecdysozoa</taxon>
        <taxon>Arthropoda</taxon>
        <taxon>Hexapoda</taxon>
        <taxon>Insecta</taxon>
        <taxon>Pterygota</taxon>
        <taxon>Neoptera</taxon>
        <taxon>Paraneoptera</taxon>
        <taxon>Psocodea</taxon>
        <taxon>Troctomorpha</taxon>
        <taxon>Phthiraptera</taxon>
        <taxon>Amblycera</taxon>
        <taxon>Menoponidae</taxon>
        <taxon>Menopon</taxon>
    </lineage>
</organism>
<evidence type="ECO:0000256" key="1">
    <source>
        <dbReference type="ARBA" id="ARBA00004123"/>
    </source>
</evidence>
<feature type="DNA-binding region" description="HMG box" evidence="13">
    <location>
        <begin position="323"/>
        <end position="391"/>
    </location>
</feature>
<dbReference type="GO" id="GO:0001228">
    <property type="term" value="F:DNA-binding transcription activator activity, RNA polymerase II-specific"/>
    <property type="evidence" value="ECO:0007669"/>
    <property type="project" value="UniProtKB-ARBA"/>
</dbReference>
<dbReference type="InterPro" id="IPR009071">
    <property type="entry name" value="HMG_box_dom"/>
</dbReference>
<keyword evidence="4" id="KW-0217">Developmental protein</keyword>
<comment type="similarity">
    <text evidence="2">Belongs to the TCF/LEF family.</text>
</comment>
<feature type="compositionally biased region" description="Basic residues" evidence="14">
    <location>
        <begin position="276"/>
        <end position="288"/>
    </location>
</feature>
<evidence type="ECO:0000256" key="12">
    <source>
        <dbReference type="ARBA" id="ARBA00080285"/>
    </source>
</evidence>
<keyword evidence="6 13" id="KW-0238">DNA-binding</keyword>
<feature type="region of interest" description="Disordered" evidence="14">
    <location>
        <begin position="262"/>
        <end position="322"/>
    </location>
</feature>
<evidence type="ECO:0000256" key="10">
    <source>
        <dbReference type="ARBA" id="ARBA00053480"/>
    </source>
</evidence>
<dbReference type="GO" id="GO:0060070">
    <property type="term" value="P:canonical Wnt signaling pathway"/>
    <property type="evidence" value="ECO:0007669"/>
    <property type="project" value="TreeGrafter"/>
</dbReference>
<evidence type="ECO:0000256" key="4">
    <source>
        <dbReference type="ARBA" id="ARBA00022716"/>
    </source>
</evidence>
<dbReference type="GO" id="GO:0045892">
    <property type="term" value="P:negative regulation of DNA-templated transcription"/>
    <property type="evidence" value="ECO:0007669"/>
    <property type="project" value="UniProtKB-ARBA"/>
</dbReference>
<feature type="compositionally biased region" description="Basic and acidic residues" evidence="14">
    <location>
        <begin position="140"/>
        <end position="152"/>
    </location>
</feature>
<dbReference type="CDD" id="cd21996">
    <property type="entry name" value="HMG-box_TCF7-like"/>
    <property type="match status" value="1"/>
</dbReference>
<dbReference type="GO" id="GO:0000785">
    <property type="term" value="C:chromatin"/>
    <property type="evidence" value="ECO:0007669"/>
    <property type="project" value="TreeGrafter"/>
</dbReference>
<evidence type="ECO:0000256" key="9">
    <source>
        <dbReference type="ARBA" id="ARBA00023242"/>
    </source>
</evidence>
<dbReference type="AlphaFoldDB" id="A0AAW2IFD6"/>
<evidence type="ECO:0000256" key="3">
    <source>
        <dbReference type="ARBA" id="ARBA00022687"/>
    </source>
</evidence>
<dbReference type="GO" id="GO:0010628">
    <property type="term" value="P:positive regulation of gene expression"/>
    <property type="evidence" value="ECO:0007669"/>
    <property type="project" value="UniProtKB-ARBA"/>
</dbReference>
<name>A0AAW2IFD6_9NEOP</name>
<dbReference type="InterPro" id="IPR024940">
    <property type="entry name" value="TCF/LEF"/>
</dbReference>
<feature type="region of interest" description="Disordered" evidence="14">
    <location>
        <begin position="140"/>
        <end position="229"/>
    </location>
</feature>
<gene>
    <name evidence="16" type="ORF">PYX00_002042</name>
</gene>
<comment type="function">
    <text evidence="10">Segment polarity protein. Functions together with arm to transduce the Wingless (Wg) signal in embryos and in developing adult tissues. Acts as a transcriptional activator, but in the absence of arm, it binds to gro and acts as a transcriptional repressor of wg-responsive genes.</text>
</comment>
<dbReference type="EMBL" id="JARGDH010000001">
    <property type="protein sequence ID" value="KAL0280879.1"/>
    <property type="molecule type" value="Genomic_DNA"/>
</dbReference>
<comment type="subunit">
    <text evidence="11">Binds to the beta-catenin homolog arm or to gro.</text>
</comment>
<feature type="compositionally biased region" description="Polar residues" evidence="14">
    <location>
        <begin position="551"/>
        <end position="569"/>
    </location>
</feature>
<feature type="region of interest" description="Disordered" evidence="14">
    <location>
        <begin position="387"/>
        <end position="419"/>
    </location>
</feature>
<evidence type="ECO:0000256" key="8">
    <source>
        <dbReference type="ARBA" id="ARBA00023163"/>
    </source>
</evidence>
<evidence type="ECO:0000256" key="2">
    <source>
        <dbReference type="ARBA" id="ARBA00006569"/>
    </source>
</evidence>
<dbReference type="PANTHER" id="PTHR10373">
    <property type="entry name" value="TRANSCRIPTION FACTOR 7 FAMILY MEMBER"/>
    <property type="match status" value="1"/>
</dbReference>
<feature type="region of interest" description="Disordered" evidence="14">
    <location>
        <begin position="447"/>
        <end position="510"/>
    </location>
</feature>
<keyword evidence="7" id="KW-0010">Activator</keyword>
<dbReference type="InterPro" id="IPR036910">
    <property type="entry name" value="HMG_box_dom_sf"/>
</dbReference>
<dbReference type="SUPFAM" id="SSF47095">
    <property type="entry name" value="HMG-box"/>
    <property type="match status" value="1"/>
</dbReference>
<dbReference type="GO" id="GO:0035277">
    <property type="term" value="P:spiracle morphogenesis, open tracheal system"/>
    <property type="evidence" value="ECO:0007669"/>
    <property type="project" value="UniProtKB-ARBA"/>
</dbReference>
<dbReference type="GO" id="GO:0072091">
    <property type="term" value="P:regulation of stem cell proliferation"/>
    <property type="evidence" value="ECO:0007669"/>
    <property type="project" value="UniProtKB-ARBA"/>
</dbReference>
<dbReference type="Gene3D" id="1.10.30.10">
    <property type="entry name" value="High mobility group box domain"/>
    <property type="match status" value="1"/>
</dbReference>
<dbReference type="GO" id="GO:0000978">
    <property type="term" value="F:RNA polymerase II cis-regulatory region sequence-specific DNA binding"/>
    <property type="evidence" value="ECO:0007669"/>
    <property type="project" value="TreeGrafter"/>
</dbReference>
<evidence type="ECO:0000313" key="16">
    <source>
        <dbReference type="EMBL" id="KAL0280879.1"/>
    </source>
</evidence>
<dbReference type="SMART" id="SM00398">
    <property type="entry name" value="HMG"/>
    <property type="match status" value="1"/>
</dbReference>
<evidence type="ECO:0000256" key="14">
    <source>
        <dbReference type="SAM" id="MobiDB-lite"/>
    </source>
</evidence>
<evidence type="ECO:0000256" key="5">
    <source>
        <dbReference type="ARBA" id="ARBA00023015"/>
    </source>
</evidence>
<keyword evidence="4" id="KW-0709">Segmentation polarity protein</keyword>
<feature type="region of interest" description="Disordered" evidence="14">
    <location>
        <begin position="550"/>
        <end position="587"/>
    </location>
</feature>
<feature type="compositionally biased region" description="Basic and acidic residues" evidence="14">
    <location>
        <begin position="27"/>
        <end position="44"/>
    </location>
</feature>
<dbReference type="SMART" id="SM01366">
    <property type="entry name" value="c-clamp"/>
    <property type="match status" value="1"/>
</dbReference>
<sequence length="587" mass="66030">MEQWCPSPLNLVKKTKPVAIVAPSSKVTKDDSDPETKVERQEPIEDARAKLTHTTKYHIERLLEKDDNSDRDATGCSNNLYNMVSDLSSTEQQVLAAIYMRDLMTSFSQNPYFRYGGYIPPPFFGAYDNYRRFLMESRGGEAPKEATEEPPKTDPYPFLRERLNSRPVYEADAEDEEEDEEEDRTKKKPDYEESFHAKAEDKAGTEQGMDEPLNLRVTNNNNNNEEPLDFSRKSKSFVLSPNPSVSLTLNLKSPEFESLSKPLVLTIPNPQERTPKAKKKEKCSRSKRSSSIDHKNSGSSHHNAQDSKNHDSGSQNDKKKPHIKKPLNAFMLYMKEMRAKVVAECTLKESAAINQILGRRWHALGREEQAKYYELARRERQLHMQLYPDWSSRANSSRGKKRKRKQEANDGGNNMKKCRARYGLDQQSQWCKPCRRKKKCIRYLESGEERDGNQSEDNLGSCGSVGEAKTPPDDDDGVESLPHSLSSPGGLSGLSSLTSPSMILPSPSTSLTSPSVSLASPCMSLQSPLTPPAFDMKPIMPIALPPLNRNPVGTNPHDVNNPLSVNQLTGKCIKNEPKEQSRPISVT</sequence>
<accession>A0AAW2IFD6</accession>
<protein>
    <recommendedName>
        <fullName evidence="12">dTCF</fullName>
    </recommendedName>
</protein>
<dbReference type="FunFam" id="1.10.30.10:FF:000001">
    <property type="entry name" value="transcription factor 7 isoform X2"/>
    <property type="match status" value="1"/>
</dbReference>
<evidence type="ECO:0000256" key="6">
    <source>
        <dbReference type="ARBA" id="ARBA00023125"/>
    </source>
</evidence>
<keyword evidence="5" id="KW-0805">Transcription regulation</keyword>
<feature type="compositionally biased region" description="Basic and acidic residues" evidence="14">
    <location>
        <begin position="183"/>
        <end position="204"/>
    </location>
</feature>
<evidence type="ECO:0000256" key="11">
    <source>
        <dbReference type="ARBA" id="ARBA00061799"/>
    </source>
</evidence>
<feature type="compositionally biased region" description="Acidic residues" evidence="14">
    <location>
        <begin position="171"/>
        <end position="182"/>
    </location>
</feature>
<dbReference type="GO" id="GO:0019900">
    <property type="term" value="F:kinase binding"/>
    <property type="evidence" value="ECO:0007669"/>
    <property type="project" value="UniProtKB-ARBA"/>
</dbReference>
<feature type="region of interest" description="Disordered" evidence="14">
    <location>
        <begin position="24"/>
        <end position="44"/>
    </location>
</feature>
<dbReference type="PANTHER" id="PTHR10373:SF38">
    <property type="entry name" value="PROTEIN PANGOLIN, ISOFORM J"/>
    <property type="match status" value="1"/>
</dbReference>
<dbReference type="GO" id="GO:0007500">
    <property type="term" value="P:mesodermal cell fate determination"/>
    <property type="evidence" value="ECO:0007669"/>
    <property type="project" value="UniProtKB-ARBA"/>
</dbReference>
<dbReference type="GO" id="GO:0007435">
    <property type="term" value="P:salivary gland morphogenesis"/>
    <property type="evidence" value="ECO:0007669"/>
    <property type="project" value="UniProtKB-ARBA"/>
</dbReference>
<comment type="subcellular location">
    <subcellularLocation>
        <location evidence="1">Nucleus</location>
    </subcellularLocation>
</comment>
<keyword evidence="9 13" id="KW-0539">Nucleus</keyword>
<dbReference type="GO" id="GO:0007367">
    <property type="term" value="P:segment polarity determination"/>
    <property type="evidence" value="ECO:0007669"/>
    <property type="project" value="UniProtKB-KW"/>
</dbReference>
<comment type="caution">
    <text evidence="16">The sequence shown here is derived from an EMBL/GenBank/DDBJ whole genome shotgun (WGS) entry which is preliminary data.</text>
</comment>
<dbReference type="PROSITE" id="PS50118">
    <property type="entry name" value="HMG_BOX_2"/>
    <property type="match status" value="1"/>
</dbReference>